<dbReference type="GO" id="GO:0043138">
    <property type="term" value="F:3'-5' DNA helicase activity"/>
    <property type="evidence" value="ECO:0007669"/>
    <property type="project" value="TreeGrafter"/>
</dbReference>
<dbReference type="CDD" id="cd06529">
    <property type="entry name" value="S24_LexA-like"/>
    <property type="match status" value="1"/>
</dbReference>
<proteinExistence type="predicted"/>
<dbReference type="EMBL" id="JAHJDP010000076">
    <property type="protein sequence ID" value="MBU2691773.1"/>
    <property type="molecule type" value="Genomic_DNA"/>
</dbReference>
<organism evidence="5 6">
    <name type="scientific">Eiseniibacteriota bacterium</name>
    <dbReference type="NCBI Taxonomy" id="2212470"/>
    <lineage>
        <taxon>Bacteria</taxon>
        <taxon>Candidatus Eiseniibacteriota</taxon>
    </lineage>
</organism>
<dbReference type="InterPro" id="IPR014001">
    <property type="entry name" value="Helicase_ATP-bd"/>
</dbReference>
<evidence type="ECO:0000256" key="2">
    <source>
        <dbReference type="ARBA" id="ARBA00022840"/>
    </source>
</evidence>
<dbReference type="PROSITE" id="PS51194">
    <property type="entry name" value="HELICASE_CTER"/>
    <property type="match status" value="1"/>
</dbReference>
<dbReference type="InterPro" id="IPR001650">
    <property type="entry name" value="Helicase_C-like"/>
</dbReference>
<evidence type="ECO:0000259" key="3">
    <source>
        <dbReference type="PROSITE" id="PS51192"/>
    </source>
</evidence>
<dbReference type="SMART" id="SM00487">
    <property type="entry name" value="DEXDc"/>
    <property type="match status" value="1"/>
</dbReference>
<dbReference type="PANTHER" id="PTHR47957">
    <property type="entry name" value="ATP-DEPENDENT HELICASE HRQ1"/>
    <property type="match status" value="1"/>
</dbReference>
<dbReference type="GO" id="GO:0003676">
    <property type="term" value="F:nucleic acid binding"/>
    <property type="evidence" value="ECO:0007669"/>
    <property type="project" value="InterPro"/>
</dbReference>
<dbReference type="Gene3D" id="2.10.109.10">
    <property type="entry name" value="Umud Fragment, subunit A"/>
    <property type="match status" value="1"/>
</dbReference>
<dbReference type="PROSITE" id="PS51192">
    <property type="entry name" value="HELICASE_ATP_BIND_1"/>
    <property type="match status" value="1"/>
</dbReference>
<dbReference type="GO" id="GO:0036297">
    <property type="term" value="P:interstrand cross-link repair"/>
    <property type="evidence" value="ECO:0007669"/>
    <property type="project" value="TreeGrafter"/>
</dbReference>
<evidence type="ECO:0000256" key="1">
    <source>
        <dbReference type="ARBA" id="ARBA00022741"/>
    </source>
</evidence>
<evidence type="ECO:0000259" key="4">
    <source>
        <dbReference type="PROSITE" id="PS51194"/>
    </source>
</evidence>
<dbReference type="GO" id="GO:0005524">
    <property type="term" value="F:ATP binding"/>
    <property type="evidence" value="ECO:0007669"/>
    <property type="project" value="UniProtKB-KW"/>
</dbReference>
<accession>A0A948RVH3</accession>
<dbReference type="SUPFAM" id="SSF51306">
    <property type="entry name" value="LexA/Signal peptidase"/>
    <property type="match status" value="1"/>
</dbReference>
<dbReference type="Pfam" id="PF00270">
    <property type="entry name" value="DEAD"/>
    <property type="match status" value="1"/>
</dbReference>
<sequence>MSLNPIIFSERVLRSFLRYQLTAYHFADEGLHSQMRSLLSLDETRQSPLMKGPYVSLSRPFRRGAKVVDLIGRGIFHPHMRHLIPEEITHIYGHQEDATRAIHEGKTTLISTGTGSGKTECFLWPIVSRCLEIKEAKAKPGISAVICYPMNALAEDQLGRLRGMLAGTGITFGMYVGKTPETESEVTGIRLPMGSSHADYIAKLEELRDEKRPDSVYPPEEVCSREEMRKPGGQPRILLTNVNQLELLLTRQRDVELFADARLDYLVFDEAHTFTGAKGAETACLIRRLRSFCGREESDTVCVATSATIVDKENPEAARDFASRFFGVPKSDVQTVGEAYEPELWEGKRSIPPAPKKDPNEILSACVEAVDKGEGTDAAIRAVYRDLAGSELPAGDWSVALYESLSQNEIVFRLTELLAEPWNLNQLPEELAKHVGRPVCEAEILSWLTLGAAARIEERPLLRPVVHGFIRGISGAVVSFAEDADDPHLWLAAEDEIAAAQGESQSHHFPVMTCTTCGQHYFVAFLKDFEFYAGGLGGGDASEGSHSWEPLAEAQGGRRVVLTDRIVGGTDDEAIEESDQTAELHFCRGCGAAFPGSVTRCIYCSSVGQSVRLFAIRQKEDNPGNLTRCISCGSTGSHIGGRYREPARTVRATNVADVHILAQDMIHHSERPRLLVFCDNRQDAAFQAGWMKDHARRFRLRALMAEGLKQGPMSVGDLVHYLDDVLNKDEVLSRALVPEVWLVARKEGKGGRHEQERRKFLRFQVLREVTMTGRQTVGLEPWGRMRVEYEGLNASLPWIQDHANQLRLPAEHLREGVASLLDILRRRRILFDPEYQVFTKYWQEGDQELQYGYLPQTWGPIGTKLQRGLAEEGRYIVQWITSRGQTTMHQIVRKWGVEVTDVADFLESLFEFLRKLELLKPVRLTGAKGKPLPGLSGLYQVDADHLRLQGNHGVWCCQTCRRRSIRNTPHSRCPAYRCEGVLAYLPEDPDNYDLQILDQGYSMLRPEEHTAMVPHEDRERLENLFKGTSDAVNCFVCTPTLELGVDIGALDAILMRNVPPLPANYWQRAGRAGRRHRMAVDMTYCRPVSHDRAYFADPLKLLSGRVDPPAFNLSNDLMVAKHVHASVITRLHQYSRDERRSFEDRERIAGILRDCIPNRVTHYLFDSGLIRKTPLDISGLKHLINENMDDLVDYVDRAFRQGWPEADKEVVTPQALRGHVESTTEGLSAVLDRLQRRLRWAMEQIRRLNKLREEQGDLEPEDDALFRRCDRVVRRLKGTDRRRRREAEGFEDVHTYSVLAAEGFLPGYGLEVGSILGSAEIPFWRDGARDLALPRPPSVALREYVPGNLIYANGHRFVARQFHREVDEHRMEMPSYEISMERRAVRQIGTGVDPGALGAMVLPAISVCDVDLVHQSHISDEEEFRFQMPVSVFGLERGEHRGGKAFSWGKQDVHVRKGVRLRLVNVGATREIERSQRIGYPVCIVCGQSVSPSSSDRQREHFASSHQDRCGRPVESVGFYTDVVADALSLVSCENPTVAYSVLEALRTAAARILDMHQEDLQILVIGHLDREEVDAYLWDPMPGGSGLLEQFCGRFGEIVEAAREIVAGCPSNCDTSCIDCLQTFRNAFFHKHLDRRVALEKFDEWGSGLAFGHEIPATGGSAVKVIEDGAYTVNEAERKLRHLLLGAGFEDGVRGEQIILDRATGSTTPDVIYRADYHEENEGICIYLDGLSEHLHGNPITAEKDRAIRTWLRNHGYEVIEIAVTDLDDRGAMTTHFKRLAGFLREDDIRKALPEDSLWFKRACEAASENREFSLKRVYPSAAEKYVECVPLVPLEVAAGGFGESQNVADGEWEWVEVKTSRKLRAGMFVAQVVGRSMEPRIPDGSYCLFSGPVTGTRQGKIVLVQLRDQVDPETGARYTVKQYESEKSAGDEGPWRHIKITLKPLNPSFEPICLTCEDEGQVAVVAELAEVLGKV</sequence>
<keyword evidence="5" id="KW-0378">Hydrolase</keyword>
<dbReference type="SUPFAM" id="SSF52540">
    <property type="entry name" value="P-loop containing nucleoside triphosphate hydrolases"/>
    <property type="match status" value="2"/>
</dbReference>
<keyword evidence="2" id="KW-0067">ATP-binding</keyword>
<dbReference type="GO" id="GO:0006289">
    <property type="term" value="P:nucleotide-excision repair"/>
    <property type="evidence" value="ECO:0007669"/>
    <property type="project" value="TreeGrafter"/>
</dbReference>
<feature type="domain" description="Helicase C-terminal" evidence="4">
    <location>
        <begin position="940"/>
        <end position="1117"/>
    </location>
</feature>
<feature type="domain" description="Helicase ATP-binding" evidence="3">
    <location>
        <begin position="99"/>
        <end position="327"/>
    </location>
</feature>
<dbReference type="InterPro" id="IPR018973">
    <property type="entry name" value="MZB"/>
</dbReference>
<gene>
    <name evidence="5" type="ORF">KJ970_12675</name>
</gene>
<keyword evidence="5" id="KW-0347">Helicase</keyword>
<dbReference type="Pfam" id="PF00271">
    <property type="entry name" value="Helicase_C"/>
    <property type="match status" value="1"/>
</dbReference>
<dbReference type="Proteomes" id="UP000777784">
    <property type="component" value="Unassembled WGS sequence"/>
</dbReference>
<dbReference type="InterPro" id="IPR039418">
    <property type="entry name" value="LexA-like"/>
</dbReference>
<dbReference type="SMART" id="SM00490">
    <property type="entry name" value="HELICc"/>
    <property type="match status" value="1"/>
</dbReference>
<dbReference type="InterPro" id="IPR015927">
    <property type="entry name" value="Peptidase_S24_S26A/B/C"/>
</dbReference>
<dbReference type="PANTHER" id="PTHR47957:SF3">
    <property type="entry name" value="ATP-DEPENDENT HELICASE HRQ1"/>
    <property type="match status" value="1"/>
</dbReference>
<comment type="caution">
    <text evidence="5">The sequence shown here is derived from an EMBL/GenBank/DDBJ whole genome shotgun (WGS) entry which is preliminary data.</text>
</comment>
<name>A0A948RVH3_UNCEI</name>
<reference evidence="5" key="1">
    <citation type="submission" date="2021-05" db="EMBL/GenBank/DDBJ databases">
        <title>Energy efficiency and biological interactions define the core microbiome of deep oligotrophic groundwater.</title>
        <authorList>
            <person name="Mehrshad M."/>
            <person name="Lopez-Fernandez M."/>
            <person name="Bell E."/>
            <person name="Bernier-Latmani R."/>
            <person name="Bertilsson S."/>
            <person name="Dopson M."/>
        </authorList>
    </citation>
    <scope>NUCLEOTIDE SEQUENCE</scope>
    <source>
        <strain evidence="5">Modern_marine.mb.64</strain>
    </source>
</reference>
<protein>
    <submittedName>
        <fullName evidence="5">DEAD/DEAH box helicase</fullName>
    </submittedName>
</protein>
<keyword evidence="1" id="KW-0547">Nucleotide-binding</keyword>
<evidence type="ECO:0000313" key="5">
    <source>
        <dbReference type="EMBL" id="MBU2691773.1"/>
    </source>
</evidence>
<dbReference type="Gene3D" id="3.40.50.300">
    <property type="entry name" value="P-loop containing nucleotide triphosphate hydrolases"/>
    <property type="match status" value="2"/>
</dbReference>
<dbReference type="InterPro" id="IPR027417">
    <property type="entry name" value="P-loop_NTPase"/>
</dbReference>
<dbReference type="InterPro" id="IPR011545">
    <property type="entry name" value="DEAD/DEAH_box_helicase_dom"/>
</dbReference>
<dbReference type="Pfam" id="PF00717">
    <property type="entry name" value="Peptidase_S24"/>
    <property type="match status" value="1"/>
</dbReference>
<dbReference type="InterPro" id="IPR036286">
    <property type="entry name" value="LexA/Signal_pep-like_sf"/>
</dbReference>
<evidence type="ECO:0000313" key="6">
    <source>
        <dbReference type="Proteomes" id="UP000777784"/>
    </source>
</evidence>
<dbReference type="Pfam" id="PF09369">
    <property type="entry name" value="MZB"/>
    <property type="match status" value="1"/>
</dbReference>